<name>A3QE67_SHELP</name>
<dbReference type="KEGG" id="slo:Shew_1899"/>
<accession>A3QE67</accession>
<evidence type="ECO:0000313" key="1">
    <source>
        <dbReference type="EMBL" id="ABO23765.1"/>
    </source>
</evidence>
<dbReference type="HOGENOM" id="CLU_1834339_0_0_6"/>
<proteinExistence type="predicted"/>
<organism evidence="1 2">
    <name type="scientific">Shewanella loihica (strain ATCC BAA-1088 / PV-4)</name>
    <dbReference type="NCBI Taxonomy" id="323850"/>
    <lineage>
        <taxon>Bacteria</taxon>
        <taxon>Pseudomonadati</taxon>
        <taxon>Pseudomonadota</taxon>
        <taxon>Gammaproteobacteria</taxon>
        <taxon>Alteromonadales</taxon>
        <taxon>Shewanellaceae</taxon>
        <taxon>Shewanella</taxon>
    </lineage>
</organism>
<dbReference type="EMBL" id="CP000606">
    <property type="protein sequence ID" value="ABO23765.1"/>
    <property type="molecule type" value="Genomic_DNA"/>
</dbReference>
<dbReference type="AlphaFoldDB" id="A3QE67"/>
<sequence length="169" mass="20081">MYKYRLTRPSNRTRASAGLYWRRYWYWEFMRLDLKSYIIKLIDSNGIFGVMNNTKWNNLLVALSDIDELLSYRVTYIDGSTWPESDSSYQYASELAQIWGNFRAIHFIDIDARISHSRGVLLEPEVLDHRDKVIAICKEQNTKISLTECGVRIWGYFQHGKDIEIYKYT</sequence>
<protein>
    <submittedName>
        <fullName evidence="1">Uncharacterized protein</fullName>
    </submittedName>
</protein>
<dbReference type="InterPro" id="IPR046500">
    <property type="entry name" value="DUF6678"/>
</dbReference>
<dbReference type="Pfam" id="PF20383">
    <property type="entry name" value="DUF6678"/>
    <property type="match status" value="1"/>
</dbReference>
<keyword evidence="2" id="KW-1185">Reference proteome</keyword>
<reference evidence="1 2" key="1">
    <citation type="submission" date="2007-03" db="EMBL/GenBank/DDBJ databases">
        <title>Complete sequence of Shewanella loihica PV-4.</title>
        <authorList>
            <consortium name="US DOE Joint Genome Institute"/>
            <person name="Copeland A."/>
            <person name="Lucas S."/>
            <person name="Lapidus A."/>
            <person name="Barry K."/>
            <person name="Detter J.C."/>
            <person name="Glavina del Rio T."/>
            <person name="Hammon N."/>
            <person name="Israni S."/>
            <person name="Dalin E."/>
            <person name="Tice H."/>
            <person name="Pitluck S."/>
            <person name="Chain P."/>
            <person name="Malfatti S."/>
            <person name="Shin M."/>
            <person name="Vergez L."/>
            <person name="Schmutz J."/>
            <person name="Larimer F."/>
            <person name="Land M."/>
            <person name="Hauser L."/>
            <person name="Kyrpides N."/>
            <person name="Mikhailova N."/>
            <person name="Romine M.F."/>
            <person name="Serres G."/>
            <person name="Fredrickson J."/>
            <person name="Tiedje J."/>
            <person name="Richardson P."/>
        </authorList>
    </citation>
    <scope>NUCLEOTIDE SEQUENCE [LARGE SCALE GENOMIC DNA]</scope>
    <source>
        <strain evidence="2">ATCC BAA-1088 / PV-4</strain>
    </source>
</reference>
<dbReference type="Proteomes" id="UP000001558">
    <property type="component" value="Chromosome"/>
</dbReference>
<gene>
    <name evidence="1" type="ordered locus">Shew_1899</name>
</gene>
<evidence type="ECO:0000313" key="2">
    <source>
        <dbReference type="Proteomes" id="UP000001558"/>
    </source>
</evidence>